<dbReference type="eggNOG" id="COG2076">
    <property type="taxonomic scope" value="Bacteria"/>
</dbReference>
<proteinExistence type="inferred from homology"/>
<evidence type="ECO:0000313" key="13">
    <source>
        <dbReference type="EMBL" id="OTI54923.1"/>
    </source>
</evidence>
<reference evidence="13 16" key="1">
    <citation type="submission" date="2017-05" db="EMBL/GenBank/DDBJ databases">
        <authorList>
            <person name="Song R."/>
            <person name="Chenine A.L."/>
            <person name="Ruprecht R.M."/>
        </authorList>
    </citation>
    <scope>NUCLEOTIDE SEQUENCE [LARGE SCALE GENOMIC DNA]</scope>
    <source>
        <strain evidence="13 16">S567_C10_BS</strain>
    </source>
</reference>
<evidence type="ECO:0000256" key="6">
    <source>
        <dbReference type="ARBA" id="ARBA00022519"/>
    </source>
</evidence>
<evidence type="ECO:0000256" key="7">
    <source>
        <dbReference type="ARBA" id="ARBA00022692"/>
    </source>
</evidence>
<organism evidence="13 16">
    <name type="scientific">Pseudomonas aeruginosa</name>
    <dbReference type="NCBI Taxonomy" id="287"/>
    <lineage>
        <taxon>Bacteria</taxon>
        <taxon>Pseudomonadati</taxon>
        <taxon>Pseudomonadota</taxon>
        <taxon>Gammaproteobacteria</taxon>
        <taxon>Pseudomonadales</taxon>
        <taxon>Pseudomonadaceae</taxon>
        <taxon>Pseudomonas</taxon>
    </lineage>
</organism>
<gene>
    <name evidence="13" type="ORF">CAZ10_35845</name>
    <name evidence="12" type="ORF">GNQ48_01875</name>
    <name evidence="14" type="ORF">IPC1295_04410</name>
    <name evidence="15" type="ORF">L4V69_23095</name>
</gene>
<evidence type="ECO:0000256" key="2">
    <source>
        <dbReference type="ARBA" id="ARBA00011358"/>
    </source>
</evidence>
<reference evidence="14 17" key="3">
    <citation type="submission" date="2019-01" db="EMBL/GenBank/DDBJ databases">
        <title>The Pseudomonas aeruginosa pan-genome provides new insights on its population structure, horizontal gene transfer and pathogenicity.</title>
        <authorList>
            <person name="Freschi L."/>
            <person name="Vincent A.T."/>
            <person name="Jeukens J."/>
            <person name="Emond-Rheault J.-G."/>
            <person name="Kukavica-Ibrulj I."/>
            <person name="Dupont M.-J."/>
            <person name="Charette S.J."/>
            <person name="Boyle B."/>
            <person name="Levesque R.C."/>
        </authorList>
    </citation>
    <scope>NUCLEOTIDE SEQUENCE [LARGE SCALE GENOMIC DNA]</scope>
    <source>
        <strain evidence="14 17">PA-W36</strain>
    </source>
</reference>
<keyword evidence="5" id="KW-1003">Cell membrane</keyword>
<evidence type="ECO:0000313" key="12">
    <source>
        <dbReference type="EMBL" id="MUI33738.1"/>
    </source>
</evidence>
<evidence type="ECO:0000256" key="11">
    <source>
        <dbReference type="SAM" id="Phobius"/>
    </source>
</evidence>
<evidence type="ECO:0000256" key="9">
    <source>
        <dbReference type="ARBA" id="ARBA00023136"/>
    </source>
</evidence>
<dbReference type="InterPro" id="IPR037185">
    <property type="entry name" value="EmrE-like"/>
</dbReference>
<evidence type="ECO:0000256" key="10">
    <source>
        <dbReference type="RuleBase" id="RU003942"/>
    </source>
</evidence>
<evidence type="ECO:0000256" key="5">
    <source>
        <dbReference type="ARBA" id="ARBA00022475"/>
    </source>
</evidence>
<dbReference type="InterPro" id="IPR045324">
    <property type="entry name" value="Small_multidrug_res"/>
</dbReference>
<dbReference type="GO" id="GO:1990961">
    <property type="term" value="P:xenobiotic detoxification by transmembrane export across the plasma membrane"/>
    <property type="evidence" value="ECO:0007669"/>
    <property type="project" value="UniProtKB-ARBA"/>
</dbReference>
<dbReference type="EMBL" id="WOAD01000001">
    <property type="protein sequence ID" value="MUI33738.1"/>
    <property type="molecule type" value="Genomic_DNA"/>
</dbReference>
<feature type="transmembrane region" description="Helical" evidence="11">
    <location>
        <begin position="27"/>
        <end position="51"/>
    </location>
</feature>
<evidence type="ECO:0000313" key="16">
    <source>
        <dbReference type="Proteomes" id="UP000194857"/>
    </source>
</evidence>
<dbReference type="GO" id="GO:0015220">
    <property type="term" value="F:choline transmembrane transporter activity"/>
    <property type="evidence" value="ECO:0007669"/>
    <property type="project" value="TreeGrafter"/>
</dbReference>
<evidence type="ECO:0000256" key="8">
    <source>
        <dbReference type="ARBA" id="ARBA00022989"/>
    </source>
</evidence>
<dbReference type="PANTHER" id="PTHR30561">
    <property type="entry name" value="SMR FAMILY PROTON-DEPENDENT DRUG EFFLUX TRANSPORTER SUGE"/>
    <property type="match status" value="1"/>
</dbReference>
<dbReference type="Proteomes" id="UP001297540">
    <property type="component" value="Chromosome"/>
</dbReference>
<protein>
    <recommendedName>
        <fullName evidence="3">Spermidine export protein MdtJ</fullName>
    </recommendedName>
</protein>
<evidence type="ECO:0000313" key="15">
    <source>
        <dbReference type="EMBL" id="WOS75391.1"/>
    </source>
</evidence>
<dbReference type="GO" id="GO:0031460">
    <property type="term" value="P:glycine betaine transport"/>
    <property type="evidence" value="ECO:0007669"/>
    <property type="project" value="TreeGrafter"/>
</dbReference>
<dbReference type="InterPro" id="IPR000390">
    <property type="entry name" value="Small_drug/metabolite_transptr"/>
</dbReference>
<dbReference type="Gene3D" id="1.10.3730.20">
    <property type="match status" value="1"/>
</dbReference>
<dbReference type="PANTHER" id="PTHR30561:SF2">
    <property type="entry name" value="SPERMIDINE EXPORT PROTEIN MDTJ"/>
    <property type="match status" value="1"/>
</dbReference>
<evidence type="ECO:0000256" key="3">
    <source>
        <dbReference type="ARBA" id="ARBA00021112"/>
    </source>
</evidence>
<keyword evidence="9 11" id="KW-0472">Membrane</keyword>
<dbReference type="EMBL" id="CP136986">
    <property type="protein sequence ID" value="WOS75391.1"/>
    <property type="molecule type" value="Genomic_DNA"/>
</dbReference>
<dbReference type="GO" id="GO:0015297">
    <property type="term" value="F:antiporter activity"/>
    <property type="evidence" value="ECO:0007669"/>
    <property type="project" value="TreeGrafter"/>
</dbReference>
<evidence type="ECO:0000256" key="1">
    <source>
        <dbReference type="ARBA" id="ARBA00004429"/>
    </source>
</evidence>
<evidence type="ECO:0000313" key="18">
    <source>
        <dbReference type="Proteomes" id="UP000433532"/>
    </source>
</evidence>
<dbReference type="Pfam" id="PF00893">
    <property type="entry name" value="Multi_Drug_Res"/>
    <property type="match status" value="1"/>
</dbReference>
<dbReference type="GO" id="GO:0005886">
    <property type="term" value="C:plasma membrane"/>
    <property type="evidence" value="ECO:0007669"/>
    <property type="project" value="UniProtKB-SubCell"/>
</dbReference>
<dbReference type="FunFam" id="1.10.3730.20:FF:000001">
    <property type="entry name" value="Quaternary ammonium compound resistance transporter SugE"/>
    <property type="match status" value="1"/>
</dbReference>
<keyword evidence="4" id="KW-0813">Transport</keyword>
<keyword evidence="8 11" id="KW-1133">Transmembrane helix</keyword>
<reference evidence="14 17" key="2">
    <citation type="submission" date="2017-08" db="EMBL/GenBank/DDBJ databases">
        <authorList>
            <person name="Feschi L."/>
            <person name="Jeukens J."/>
            <person name="Emond-Rheault J.-G."/>
            <person name="Kukavica-Ibrulj I."/>
            <person name="Boyle B."/>
            <person name="Levesque R.C."/>
        </authorList>
    </citation>
    <scope>NUCLEOTIDE SEQUENCE [LARGE SCALE GENOMIC DNA]</scope>
    <source>
        <strain evidence="14 17">PA-W36</strain>
    </source>
</reference>
<dbReference type="Proteomes" id="UP000433532">
    <property type="component" value="Unassembled WGS sequence"/>
</dbReference>
<dbReference type="EMBL" id="NFFZ01000036">
    <property type="protein sequence ID" value="OTI54923.1"/>
    <property type="molecule type" value="Genomic_DNA"/>
</dbReference>
<feature type="transmembrane region" description="Helical" evidence="11">
    <location>
        <begin position="84"/>
        <end position="101"/>
    </location>
</feature>
<sequence length="122" mass="12682">MRSWIYLLLAIGAEVIGTTSMKLAATHAPVAGMLLMYGMIGLSYFFLALAVKRVPVGVAYALWEGIGIVLITAVSVAWLGESIGLYKAVGLGVMIAGILLIKSGTRNASGTPAQPRGEAVTC</sequence>
<comment type="similarity">
    <text evidence="10">Belongs to the drug/metabolite transporter (DMT) superfamily. Small multidrug resistance (SMR) (TC 2.A.7.1) family.</text>
</comment>
<feature type="transmembrane region" description="Helical" evidence="11">
    <location>
        <begin position="58"/>
        <end position="78"/>
    </location>
</feature>
<dbReference type="AlphaFoldDB" id="A0A069Q952"/>
<comment type="subcellular location">
    <subcellularLocation>
        <location evidence="1">Cell inner membrane</location>
        <topology evidence="1">Multi-pass membrane protein</topology>
    </subcellularLocation>
    <subcellularLocation>
        <location evidence="10">Cell membrane</location>
        <topology evidence="10">Multi-pass membrane protein</topology>
    </subcellularLocation>
</comment>
<evidence type="ECO:0000313" key="14">
    <source>
        <dbReference type="EMBL" id="RPM21510.1"/>
    </source>
</evidence>
<keyword evidence="6" id="KW-0997">Cell inner membrane</keyword>
<dbReference type="Proteomes" id="UP000284767">
    <property type="component" value="Unassembled WGS sequence"/>
</dbReference>
<reference evidence="15" key="6">
    <citation type="submission" date="2023-10" db="EMBL/GenBank/DDBJ databases">
        <title>Pathogen: clinical or host-associated sample.</title>
        <authorList>
            <person name="Hergert J."/>
            <person name="Casey R."/>
            <person name="Wagner J."/>
            <person name="Young E.L."/>
            <person name="Oakeson K.F."/>
        </authorList>
    </citation>
    <scope>NUCLEOTIDE SEQUENCE</scope>
    <source>
        <strain evidence="15">2021CK-01020</strain>
    </source>
</reference>
<reference evidence="15" key="5">
    <citation type="submission" date="2023-06" db="EMBL/GenBank/DDBJ databases">
        <authorList>
            <consortium name="Clinical and Environmental Microbiology Branch: Whole genome sequencing antimicrobial resistance pathogens in the healthcare setting"/>
        </authorList>
    </citation>
    <scope>NUCLEOTIDE SEQUENCE</scope>
    <source>
        <strain evidence="15">2021CK-01020</strain>
    </source>
</reference>
<accession>A0A069Q952</accession>
<dbReference type="SUPFAM" id="SSF103481">
    <property type="entry name" value="Multidrug resistance efflux transporter EmrE"/>
    <property type="match status" value="1"/>
</dbReference>
<evidence type="ECO:0000256" key="4">
    <source>
        <dbReference type="ARBA" id="ARBA00022448"/>
    </source>
</evidence>
<dbReference type="EMBL" id="NSNE01000002">
    <property type="protein sequence ID" value="RPM21510.1"/>
    <property type="molecule type" value="Genomic_DNA"/>
</dbReference>
<dbReference type="GO" id="GO:1903711">
    <property type="term" value="P:spermidine transmembrane transport"/>
    <property type="evidence" value="ECO:0007669"/>
    <property type="project" value="TreeGrafter"/>
</dbReference>
<reference evidence="12 18" key="4">
    <citation type="submission" date="2019-11" db="EMBL/GenBank/DDBJ databases">
        <title>Genomes of ocular Pseudomonas aeruginosa isolates.</title>
        <authorList>
            <person name="Khan M."/>
            <person name="Rice S.A."/>
            <person name="Willcox M.D.P."/>
            <person name="Stapleton F."/>
        </authorList>
    </citation>
    <scope>NUCLEOTIDE SEQUENCE [LARGE SCALE GENOMIC DNA]</scope>
    <source>
        <strain evidence="12 18">PA221</strain>
    </source>
</reference>
<comment type="subunit">
    <text evidence="2">Forms a complex with MdtI.</text>
</comment>
<evidence type="ECO:0000313" key="17">
    <source>
        <dbReference type="Proteomes" id="UP000284767"/>
    </source>
</evidence>
<dbReference type="Proteomes" id="UP000194857">
    <property type="component" value="Unassembled WGS sequence"/>
</dbReference>
<dbReference type="RefSeq" id="WP_003087256.1">
    <property type="nucleotide sequence ID" value="NZ_AP014622.1"/>
</dbReference>
<dbReference type="KEGG" id="paeb:NCGM1900_5039"/>
<dbReference type="GO" id="GO:0015199">
    <property type="term" value="F:amino-acid betaine transmembrane transporter activity"/>
    <property type="evidence" value="ECO:0007669"/>
    <property type="project" value="TreeGrafter"/>
</dbReference>
<name>A0A069Q952_PSEAI</name>
<keyword evidence="7 10" id="KW-0812">Transmembrane</keyword>